<dbReference type="GO" id="GO:0016174">
    <property type="term" value="F:NAD(P)H oxidase H2O2-forming activity"/>
    <property type="evidence" value="ECO:0007669"/>
    <property type="project" value="TreeGrafter"/>
</dbReference>
<comment type="catalytic activity">
    <reaction evidence="11">
        <text>A + NADH + H(+) = AH2 + NAD(+)</text>
        <dbReference type="Rhea" id="RHEA:11356"/>
        <dbReference type="ChEBI" id="CHEBI:13193"/>
        <dbReference type="ChEBI" id="CHEBI:15378"/>
        <dbReference type="ChEBI" id="CHEBI:17499"/>
        <dbReference type="ChEBI" id="CHEBI:57540"/>
        <dbReference type="ChEBI" id="CHEBI:57945"/>
    </reaction>
</comment>
<dbReference type="InterPro" id="IPR036188">
    <property type="entry name" value="FAD/NAD-bd_sf"/>
</dbReference>
<keyword evidence="7" id="KW-0809">Transit peptide</keyword>
<reference evidence="16" key="2">
    <citation type="submission" date="2012-11" db="EMBL/GenBank/DDBJ databases">
        <authorList>
            <person name="Kuo A."/>
            <person name="Curtis B.A."/>
            <person name="Tanifuji G."/>
            <person name="Burki F."/>
            <person name="Gruber A."/>
            <person name="Irimia M."/>
            <person name="Maruyama S."/>
            <person name="Arias M.C."/>
            <person name="Ball S.G."/>
            <person name="Gile G.H."/>
            <person name="Hirakawa Y."/>
            <person name="Hopkins J.F."/>
            <person name="Rensing S.A."/>
            <person name="Schmutz J."/>
            <person name="Symeonidi A."/>
            <person name="Elias M."/>
            <person name="Eveleigh R.J."/>
            <person name="Herman E.K."/>
            <person name="Klute M.J."/>
            <person name="Nakayama T."/>
            <person name="Obornik M."/>
            <person name="Reyes-Prieto A."/>
            <person name="Armbrust E.V."/>
            <person name="Aves S.J."/>
            <person name="Beiko R.G."/>
            <person name="Coutinho P."/>
            <person name="Dacks J.B."/>
            <person name="Durnford D.G."/>
            <person name="Fast N.M."/>
            <person name="Green B.R."/>
            <person name="Grisdale C."/>
            <person name="Hempe F."/>
            <person name="Henrissat B."/>
            <person name="Hoppner M.P."/>
            <person name="Ishida K.-I."/>
            <person name="Kim E."/>
            <person name="Koreny L."/>
            <person name="Kroth P.G."/>
            <person name="Liu Y."/>
            <person name="Malik S.-B."/>
            <person name="Maier U.G."/>
            <person name="McRose D."/>
            <person name="Mock T."/>
            <person name="Neilson J.A."/>
            <person name="Onodera N.T."/>
            <person name="Poole A.M."/>
            <person name="Pritham E.J."/>
            <person name="Richards T.A."/>
            <person name="Rocap G."/>
            <person name="Roy S.W."/>
            <person name="Sarai C."/>
            <person name="Schaack S."/>
            <person name="Shirato S."/>
            <person name="Slamovits C.H."/>
            <person name="Spencer D.F."/>
            <person name="Suzuki S."/>
            <person name="Worden A.Z."/>
            <person name="Zauner S."/>
            <person name="Barry K."/>
            <person name="Bell C."/>
            <person name="Bharti A.K."/>
            <person name="Crow J.A."/>
            <person name="Grimwood J."/>
            <person name="Kramer R."/>
            <person name="Lindquist E."/>
            <person name="Lucas S."/>
            <person name="Salamov A."/>
            <person name="McFadden G.I."/>
            <person name="Lane C.E."/>
            <person name="Keeling P.J."/>
            <person name="Gray M.W."/>
            <person name="Grigoriev I.V."/>
            <person name="Archibald J.M."/>
        </authorList>
    </citation>
    <scope>NUCLEOTIDE SEQUENCE</scope>
    <source>
        <strain evidence="16">CCMP2712</strain>
    </source>
</reference>
<dbReference type="SUPFAM" id="SSF55424">
    <property type="entry name" value="FAD/NAD-linked reductases, dimerisation (C-terminal) domain"/>
    <property type="match status" value="1"/>
</dbReference>
<evidence type="ECO:0000259" key="12">
    <source>
        <dbReference type="Pfam" id="PF07992"/>
    </source>
</evidence>
<dbReference type="GeneID" id="17297221"/>
<dbReference type="PRINTS" id="PR00368">
    <property type="entry name" value="FADPNR"/>
</dbReference>
<evidence type="ECO:0000256" key="4">
    <source>
        <dbReference type="ARBA" id="ARBA00022630"/>
    </source>
</evidence>
<dbReference type="OMA" id="RSIFFEH"/>
<evidence type="ECO:0000256" key="1">
    <source>
        <dbReference type="ARBA" id="ARBA00001974"/>
    </source>
</evidence>
<dbReference type="OrthoDB" id="6029at2759"/>
<dbReference type="GO" id="GO:0071949">
    <property type="term" value="F:FAD binding"/>
    <property type="evidence" value="ECO:0007669"/>
    <property type="project" value="TreeGrafter"/>
</dbReference>
<comment type="cofactor">
    <cofactor evidence="1">
        <name>FAD</name>
        <dbReference type="ChEBI" id="CHEBI:57692"/>
    </cofactor>
</comment>
<accession>L1IWN7</accession>
<evidence type="ECO:0000256" key="5">
    <source>
        <dbReference type="ARBA" id="ARBA00022703"/>
    </source>
</evidence>
<proteinExistence type="inferred from homology"/>
<dbReference type="InterPro" id="IPR023753">
    <property type="entry name" value="FAD/NAD-binding_dom"/>
</dbReference>
<keyword evidence="16" id="KW-1185">Reference proteome</keyword>
<dbReference type="SUPFAM" id="SSF51905">
    <property type="entry name" value="FAD/NAD(P)-binding domain"/>
    <property type="match status" value="2"/>
</dbReference>
<dbReference type="Gene3D" id="3.50.50.60">
    <property type="entry name" value="FAD/NAD(P)-binding domain"/>
    <property type="match status" value="2"/>
</dbReference>
<protein>
    <recommendedName>
        <fullName evidence="17">FAD/NAD(P)-binding domain-containing protein</fullName>
    </recommendedName>
</protein>
<dbReference type="InterPro" id="IPR016156">
    <property type="entry name" value="FAD/NAD-linked_Rdtase_dimer_sf"/>
</dbReference>
<dbReference type="RefSeq" id="XP_005827502.1">
    <property type="nucleotide sequence ID" value="XM_005827445.1"/>
</dbReference>
<evidence type="ECO:0000259" key="13">
    <source>
        <dbReference type="Pfam" id="PF14721"/>
    </source>
</evidence>
<gene>
    <name evidence="14" type="ORF">GUITHDRAFT_113308</name>
</gene>
<feature type="domain" description="Mitochondrial apoptosis-inducing factor C-terminal" evidence="13">
    <location>
        <begin position="439"/>
        <end position="487"/>
    </location>
</feature>
<dbReference type="Gene3D" id="3.30.390.30">
    <property type="match status" value="1"/>
</dbReference>
<keyword evidence="9" id="KW-0520">NAD</keyword>
<comment type="similarity">
    <text evidence="3">Belongs to the FAD-dependent oxidoreductase family.</text>
</comment>
<dbReference type="PaxDb" id="55529-EKX40522"/>
<evidence type="ECO:0000313" key="16">
    <source>
        <dbReference type="Proteomes" id="UP000011087"/>
    </source>
</evidence>
<dbReference type="GO" id="GO:0033108">
    <property type="term" value="P:mitochondrial respiratory chain complex assembly"/>
    <property type="evidence" value="ECO:0007669"/>
    <property type="project" value="TreeGrafter"/>
</dbReference>
<dbReference type="InterPro" id="IPR050446">
    <property type="entry name" value="FAD-oxidoreductase/Apoptosis"/>
</dbReference>
<dbReference type="Pfam" id="PF14721">
    <property type="entry name" value="AIF_C"/>
    <property type="match status" value="1"/>
</dbReference>
<evidence type="ECO:0000256" key="10">
    <source>
        <dbReference type="ARBA" id="ARBA00023128"/>
    </source>
</evidence>
<dbReference type="EnsemblProtists" id="EKX40522">
    <property type="protein sequence ID" value="EKX40522"/>
    <property type="gene ID" value="GUITHDRAFT_113308"/>
</dbReference>
<evidence type="ECO:0000256" key="2">
    <source>
        <dbReference type="ARBA" id="ARBA00004173"/>
    </source>
</evidence>
<dbReference type="GO" id="GO:0005739">
    <property type="term" value="C:mitochondrion"/>
    <property type="evidence" value="ECO:0007669"/>
    <property type="project" value="UniProtKB-SubCell"/>
</dbReference>
<keyword evidence="8" id="KW-0560">Oxidoreductase</keyword>
<dbReference type="Proteomes" id="UP000011087">
    <property type="component" value="Unassembled WGS sequence"/>
</dbReference>
<keyword evidence="6" id="KW-0274">FAD</keyword>
<dbReference type="AlphaFoldDB" id="L1IWN7"/>
<dbReference type="Pfam" id="PF07992">
    <property type="entry name" value="Pyr_redox_2"/>
    <property type="match status" value="1"/>
</dbReference>
<comment type="subcellular location">
    <subcellularLocation>
        <location evidence="2">Mitochondrion</location>
    </subcellularLocation>
</comment>
<sequence>MWGDKDSMQANSLAGPLEDVRLSRFNTTHSGNFSEPLPVIPTKIFKYIIIAHPKAVVAQSALAVLTQNDPEAEILVVSDRYNFDDQQGSRLYSGTFVGKETGRQMITSFTASSGKSDLLPKLSSQPLGKNVEICTTAHVVSLDVENKVVTLSDGRVVSFGKCLLATGCKEAKLPGVPDHLKKHVTNLRKVKDFERVQKMVRNGEVKKIVVVGGGFLGCEVASKLKTEGSSKQVEIIHAYVEPGALYRYVPVYFSDYMTELLRAMGVQERPYHMVLQICEPVDKKHFNLNLVLQGFEKTQLDCDHVVFAPTHLEGNVELAEASGLEIDSKSKGVMVNSEMLARTDIYVAGDTASYPDQVLGRRRMQSYDHSFYSGALAARNMSLNGREAYNHLSVVSSHGGPLGLDVVVLGDIDSTMEMYSIAQTSGRFDPNGLVAQESDTDAKNKDDAKPWGLWEKGIVYYLRDRRVVGAMLLNLNERTDDVRNLIRSGLRYQHRMSEDSGSQRILELEDAIELGLESPICRHSSARGQGIMRNSSNKERMGNQA</sequence>
<evidence type="ECO:0000256" key="11">
    <source>
        <dbReference type="ARBA" id="ARBA00047786"/>
    </source>
</evidence>
<reference evidence="14 16" key="1">
    <citation type="journal article" date="2012" name="Nature">
        <title>Algal genomes reveal evolutionary mosaicism and the fate of nucleomorphs.</title>
        <authorList>
            <consortium name="DOE Joint Genome Institute"/>
            <person name="Curtis B.A."/>
            <person name="Tanifuji G."/>
            <person name="Burki F."/>
            <person name="Gruber A."/>
            <person name="Irimia M."/>
            <person name="Maruyama S."/>
            <person name="Arias M.C."/>
            <person name="Ball S.G."/>
            <person name="Gile G.H."/>
            <person name="Hirakawa Y."/>
            <person name="Hopkins J.F."/>
            <person name="Kuo A."/>
            <person name="Rensing S.A."/>
            <person name="Schmutz J."/>
            <person name="Symeonidi A."/>
            <person name="Elias M."/>
            <person name="Eveleigh R.J."/>
            <person name="Herman E.K."/>
            <person name="Klute M.J."/>
            <person name="Nakayama T."/>
            <person name="Obornik M."/>
            <person name="Reyes-Prieto A."/>
            <person name="Armbrust E.V."/>
            <person name="Aves S.J."/>
            <person name="Beiko R.G."/>
            <person name="Coutinho P."/>
            <person name="Dacks J.B."/>
            <person name="Durnford D.G."/>
            <person name="Fast N.M."/>
            <person name="Green B.R."/>
            <person name="Grisdale C.J."/>
            <person name="Hempel F."/>
            <person name="Henrissat B."/>
            <person name="Hoppner M.P."/>
            <person name="Ishida K."/>
            <person name="Kim E."/>
            <person name="Koreny L."/>
            <person name="Kroth P.G."/>
            <person name="Liu Y."/>
            <person name="Malik S.B."/>
            <person name="Maier U.G."/>
            <person name="McRose D."/>
            <person name="Mock T."/>
            <person name="Neilson J.A."/>
            <person name="Onodera N.T."/>
            <person name="Poole A.M."/>
            <person name="Pritham E.J."/>
            <person name="Richards T.A."/>
            <person name="Rocap G."/>
            <person name="Roy S.W."/>
            <person name="Sarai C."/>
            <person name="Schaack S."/>
            <person name="Shirato S."/>
            <person name="Slamovits C.H."/>
            <person name="Spencer D.F."/>
            <person name="Suzuki S."/>
            <person name="Worden A.Z."/>
            <person name="Zauner S."/>
            <person name="Barry K."/>
            <person name="Bell C."/>
            <person name="Bharti A.K."/>
            <person name="Crow J.A."/>
            <person name="Grimwood J."/>
            <person name="Kramer R."/>
            <person name="Lindquist E."/>
            <person name="Lucas S."/>
            <person name="Salamov A."/>
            <person name="McFadden G.I."/>
            <person name="Lane C.E."/>
            <person name="Keeling P.J."/>
            <person name="Gray M.W."/>
            <person name="Grigoriev I.V."/>
            <person name="Archibald J.M."/>
        </authorList>
    </citation>
    <scope>NUCLEOTIDE SEQUENCE</scope>
    <source>
        <strain evidence="14 16">CCMP2712</strain>
    </source>
</reference>
<dbReference type="eggNOG" id="KOG1346">
    <property type="taxonomic scope" value="Eukaryota"/>
</dbReference>
<evidence type="ECO:0000313" key="14">
    <source>
        <dbReference type="EMBL" id="EKX40522.1"/>
    </source>
</evidence>
<dbReference type="PANTHER" id="PTHR43557:SF4">
    <property type="entry name" value="APOPTOSIS-INDUCING FACTOR 1, MITOCHONDRIAL"/>
    <property type="match status" value="1"/>
</dbReference>
<evidence type="ECO:0000256" key="7">
    <source>
        <dbReference type="ARBA" id="ARBA00022946"/>
    </source>
</evidence>
<evidence type="ECO:0000256" key="8">
    <source>
        <dbReference type="ARBA" id="ARBA00023002"/>
    </source>
</evidence>
<feature type="domain" description="FAD/NAD(P)-binding" evidence="12">
    <location>
        <begin position="72"/>
        <end position="365"/>
    </location>
</feature>
<dbReference type="InterPro" id="IPR029324">
    <property type="entry name" value="AIF_C"/>
</dbReference>
<name>L1IWN7_GUITC</name>
<reference evidence="15" key="3">
    <citation type="submission" date="2016-03" db="UniProtKB">
        <authorList>
            <consortium name="EnsemblProtists"/>
        </authorList>
    </citation>
    <scope>IDENTIFICATION</scope>
</reference>
<evidence type="ECO:0000313" key="15">
    <source>
        <dbReference type="EnsemblProtists" id="EKX40522"/>
    </source>
</evidence>
<dbReference type="HOGENOM" id="CLU_034612_0_0_1"/>
<dbReference type="PANTHER" id="PTHR43557">
    <property type="entry name" value="APOPTOSIS-INDUCING FACTOR 1"/>
    <property type="match status" value="1"/>
</dbReference>
<dbReference type="GO" id="GO:0012501">
    <property type="term" value="P:programmed cell death"/>
    <property type="evidence" value="ECO:0007669"/>
    <property type="project" value="TreeGrafter"/>
</dbReference>
<evidence type="ECO:0000256" key="9">
    <source>
        <dbReference type="ARBA" id="ARBA00023027"/>
    </source>
</evidence>
<dbReference type="STRING" id="905079.L1IWN7"/>
<dbReference type="EMBL" id="JH993030">
    <property type="protein sequence ID" value="EKX40522.1"/>
    <property type="molecule type" value="Genomic_DNA"/>
</dbReference>
<organism evidence="14">
    <name type="scientific">Guillardia theta (strain CCMP2712)</name>
    <name type="common">Cryptophyte</name>
    <dbReference type="NCBI Taxonomy" id="905079"/>
    <lineage>
        <taxon>Eukaryota</taxon>
        <taxon>Cryptophyceae</taxon>
        <taxon>Pyrenomonadales</taxon>
        <taxon>Geminigeraceae</taxon>
        <taxon>Guillardia</taxon>
    </lineage>
</organism>
<evidence type="ECO:0000256" key="3">
    <source>
        <dbReference type="ARBA" id="ARBA00006442"/>
    </source>
</evidence>
<dbReference type="GO" id="GO:0046983">
    <property type="term" value="F:protein dimerization activity"/>
    <property type="evidence" value="ECO:0007669"/>
    <property type="project" value="InterPro"/>
</dbReference>
<evidence type="ECO:0000256" key="6">
    <source>
        <dbReference type="ARBA" id="ARBA00022827"/>
    </source>
</evidence>
<dbReference type="KEGG" id="gtt:GUITHDRAFT_113308"/>
<evidence type="ECO:0008006" key="17">
    <source>
        <dbReference type="Google" id="ProtNLM"/>
    </source>
</evidence>
<keyword evidence="4" id="KW-0285">Flavoprotein</keyword>
<keyword evidence="10" id="KW-0496">Mitochondrion</keyword>
<keyword evidence="5" id="KW-0053">Apoptosis</keyword>